<keyword evidence="3" id="KW-1185">Reference proteome</keyword>
<protein>
    <submittedName>
        <fullName evidence="2">Uncharacterized protein</fullName>
    </submittedName>
</protein>
<evidence type="ECO:0000313" key="3">
    <source>
        <dbReference type="Proteomes" id="UP000265520"/>
    </source>
</evidence>
<reference evidence="2 3" key="1">
    <citation type="journal article" date="2018" name="Front. Plant Sci.">
        <title>Red Clover (Trifolium pratense) and Zigzag Clover (T. medium) - A Picture of Genomic Similarities and Differences.</title>
        <authorList>
            <person name="Dluhosova J."/>
            <person name="Istvanek J."/>
            <person name="Nedelnik J."/>
            <person name="Repkova J."/>
        </authorList>
    </citation>
    <scope>NUCLEOTIDE SEQUENCE [LARGE SCALE GENOMIC DNA]</scope>
    <source>
        <strain evidence="3">cv. 10/8</strain>
        <tissue evidence="2">Leaf</tissue>
    </source>
</reference>
<proteinExistence type="predicted"/>
<accession>A0A392Q3P7</accession>
<feature type="non-terminal residue" evidence="2">
    <location>
        <position position="92"/>
    </location>
</feature>
<sequence length="92" mass="9396">MGAAPVGPQPEAQGVAEEGSSMGEDAGSFGGPEVPYLVSPSPVVEDSSCFEISRPSSTPTMCRDLDPSELDDDVGPVVCEVTPRARAPSESS</sequence>
<feature type="region of interest" description="Disordered" evidence="1">
    <location>
        <begin position="1"/>
        <end position="75"/>
    </location>
</feature>
<dbReference type="EMBL" id="LXQA010112888">
    <property type="protein sequence ID" value="MCI19023.1"/>
    <property type="molecule type" value="Genomic_DNA"/>
</dbReference>
<dbReference type="AlphaFoldDB" id="A0A392Q3P7"/>
<organism evidence="2 3">
    <name type="scientific">Trifolium medium</name>
    <dbReference type="NCBI Taxonomy" id="97028"/>
    <lineage>
        <taxon>Eukaryota</taxon>
        <taxon>Viridiplantae</taxon>
        <taxon>Streptophyta</taxon>
        <taxon>Embryophyta</taxon>
        <taxon>Tracheophyta</taxon>
        <taxon>Spermatophyta</taxon>
        <taxon>Magnoliopsida</taxon>
        <taxon>eudicotyledons</taxon>
        <taxon>Gunneridae</taxon>
        <taxon>Pentapetalae</taxon>
        <taxon>rosids</taxon>
        <taxon>fabids</taxon>
        <taxon>Fabales</taxon>
        <taxon>Fabaceae</taxon>
        <taxon>Papilionoideae</taxon>
        <taxon>50 kb inversion clade</taxon>
        <taxon>NPAAA clade</taxon>
        <taxon>Hologalegina</taxon>
        <taxon>IRL clade</taxon>
        <taxon>Trifolieae</taxon>
        <taxon>Trifolium</taxon>
    </lineage>
</organism>
<evidence type="ECO:0000256" key="1">
    <source>
        <dbReference type="SAM" id="MobiDB-lite"/>
    </source>
</evidence>
<comment type="caution">
    <text evidence="2">The sequence shown here is derived from an EMBL/GenBank/DDBJ whole genome shotgun (WGS) entry which is preliminary data.</text>
</comment>
<dbReference type="Proteomes" id="UP000265520">
    <property type="component" value="Unassembled WGS sequence"/>
</dbReference>
<name>A0A392Q3P7_9FABA</name>
<evidence type="ECO:0000313" key="2">
    <source>
        <dbReference type="EMBL" id="MCI19023.1"/>
    </source>
</evidence>